<accession>A0A4R5MPR5</accession>
<organism evidence="2 3">
    <name type="scientific">Pedobacter changchengzhani</name>
    <dbReference type="NCBI Taxonomy" id="2529274"/>
    <lineage>
        <taxon>Bacteria</taxon>
        <taxon>Pseudomonadati</taxon>
        <taxon>Bacteroidota</taxon>
        <taxon>Sphingobacteriia</taxon>
        <taxon>Sphingobacteriales</taxon>
        <taxon>Sphingobacteriaceae</taxon>
        <taxon>Pedobacter</taxon>
    </lineage>
</organism>
<dbReference type="CDD" id="cd04301">
    <property type="entry name" value="NAT_SF"/>
    <property type="match status" value="1"/>
</dbReference>
<reference evidence="2 3" key="1">
    <citation type="submission" date="2019-02" db="EMBL/GenBank/DDBJ databases">
        <title>Pedobacter sp. nov., a novel speices isolated from soil of pinguins habitat in Antarcitica.</title>
        <authorList>
            <person name="He R.-H."/>
        </authorList>
    </citation>
    <scope>NUCLEOTIDE SEQUENCE [LARGE SCALE GENOMIC DNA]</scope>
    <source>
        <strain evidence="2 3">E01020</strain>
    </source>
</reference>
<dbReference type="Pfam" id="PF13302">
    <property type="entry name" value="Acetyltransf_3"/>
    <property type="match status" value="1"/>
</dbReference>
<dbReference type="SUPFAM" id="SSF55729">
    <property type="entry name" value="Acyl-CoA N-acyltransferases (Nat)"/>
    <property type="match status" value="2"/>
</dbReference>
<sequence>MKFPKSYRVLENNLFSNDAFSLVPIRLEDKMKIMNWRNEQVYHLRQAKPLTEDEQNNYFENVVAKLFEQEQPNQILFSFLENGECIGYGGLVHINWIDKNAEISFVMQTDLEKNRFAEIWGEHLYLLEKVAFNDLRLHKIFTYAFDVRQHLYAPLLKSGFYEEARLKQHCFFDDKFIDVIIHSKISQLLELRLATEEDVDVTFKWASDSKVRRFAIQKDAITFENHSNWFERKINADDCVYLIAEVNKKAIGSIRFDIDDKNEALLSFLLDPTFHGKGYGKEILVKGYIELLKLKYISKIIGVVSINNIPSLKTFKSLDFNQVNETEGYVTFEKIIRNENR</sequence>
<dbReference type="Gene3D" id="3.40.630.30">
    <property type="match status" value="2"/>
</dbReference>
<dbReference type="OrthoDB" id="6290225at2"/>
<evidence type="ECO:0000313" key="2">
    <source>
        <dbReference type="EMBL" id="TDG37698.1"/>
    </source>
</evidence>
<dbReference type="PROSITE" id="PS51186">
    <property type="entry name" value="GNAT"/>
    <property type="match status" value="1"/>
</dbReference>
<dbReference type="PANTHER" id="PTHR43415:SF3">
    <property type="entry name" value="GNAT-FAMILY ACETYLTRANSFERASE"/>
    <property type="match status" value="1"/>
</dbReference>
<keyword evidence="3" id="KW-1185">Reference proteome</keyword>
<feature type="domain" description="N-acetyltransferase" evidence="1">
    <location>
        <begin position="189"/>
        <end position="339"/>
    </location>
</feature>
<evidence type="ECO:0000259" key="1">
    <source>
        <dbReference type="PROSITE" id="PS51186"/>
    </source>
</evidence>
<dbReference type="Pfam" id="PF13420">
    <property type="entry name" value="Acetyltransf_4"/>
    <property type="match status" value="1"/>
</dbReference>
<name>A0A4R5MPR5_9SPHI</name>
<keyword evidence="2" id="KW-0808">Transferase</keyword>
<dbReference type="InterPro" id="IPR000182">
    <property type="entry name" value="GNAT_dom"/>
</dbReference>
<protein>
    <submittedName>
        <fullName evidence="2">N-acetyltransferase</fullName>
    </submittedName>
</protein>
<dbReference type="InterPro" id="IPR016181">
    <property type="entry name" value="Acyl_CoA_acyltransferase"/>
</dbReference>
<dbReference type="RefSeq" id="WP_133260786.1">
    <property type="nucleotide sequence ID" value="NZ_SJCY01000001.1"/>
</dbReference>
<dbReference type="PANTHER" id="PTHR43415">
    <property type="entry name" value="SPERMIDINE N(1)-ACETYLTRANSFERASE"/>
    <property type="match status" value="1"/>
</dbReference>
<dbReference type="EMBL" id="SJCY01000001">
    <property type="protein sequence ID" value="TDG37698.1"/>
    <property type="molecule type" value="Genomic_DNA"/>
</dbReference>
<gene>
    <name evidence="2" type="ORF">EZJ43_00980</name>
</gene>
<comment type="caution">
    <text evidence="2">The sequence shown here is derived from an EMBL/GenBank/DDBJ whole genome shotgun (WGS) entry which is preliminary data.</text>
</comment>
<dbReference type="Proteomes" id="UP000295668">
    <property type="component" value="Unassembled WGS sequence"/>
</dbReference>
<evidence type="ECO:0000313" key="3">
    <source>
        <dbReference type="Proteomes" id="UP000295668"/>
    </source>
</evidence>
<dbReference type="AlphaFoldDB" id="A0A4R5MPR5"/>
<proteinExistence type="predicted"/>
<dbReference type="GO" id="GO:0016747">
    <property type="term" value="F:acyltransferase activity, transferring groups other than amino-acyl groups"/>
    <property type="evidence" value="ECO:0007669"/>
    <property type="project" value="InterPro"/>
</dbReference>